<accession>A0A3A8NSU7</accession>
<dbReference type="PANTHER" id="PTHR40254:SF1">
    <property type="entry name" value="BLR0577 PROTEIN"/>
    <property type="match status" value="1"/>
</dbReference>
<evidence type="ECO:0000259" key="2">
    <source>
        <dbReference type="Pfam" id="PF13454"/>
    </source>
</evidence>
<keyword evidence="1" id="KW-0472">Membrane</keyword>
<evidence type="ECO:0000313" key="4">
    <source>
        <dbReference type="Proteomes" id="UP000273405"/>
    </source>
</evidence>
<dbReference type="InterPro" id="IPR036188">
    <property type="entry name" value="FAD/NAD-bd_sf"/>
</dbReference>
<organism evidence="3 4">
    <name type="scientific">Corallococcus sicarius</name>
    <dbReference type="NCBI Taxonomy" id="2316726"/>
    <lineage>
        <taxon>Bacteria</taxon>
        <taxon>Pseudomonadati</taxon>
        <taxon>Myxococcota</taxon>
        <taxon>Myxococcia</taxon>
        <taxon>Myxococcales</taxon>
        <taxon>Cystobacterineae</taxon>
        <taxon>Myxococcaceae</taxon>
        <taxon>Corallococcus</taxon>
    </lineage>
</organism>
<keyword evidence="3" id="KW-0378">Hydrolase</keyword>
<evidence type="ECO:0000313" key="3">
    <source>
        <dbReference type="EMBL" id="RKH46559.1"/>
    </source>
</evidence>
<evidence type="ECO:0000256" key="1">
    <source>
        <dbReference type="SAM" id="Phobius"/>
    </source>
</evidence>
<sequence>MHSQQDVIIIGAGASGTLLAACLLRGARSPLRVTLVERGARVGRGVAYSTTSARHLLNVPAGRMSAWVEDPEHFLRWLRATAPDTLPSAFAERRRYGQYLEAVLKEAAERAAPGVQLQTLHDDVTAAVDTADGVKLSLASGGSLEARGVVLALGNALPADLRVPDGGLYASPRYHRSPWAPGALEGIGPEEAVLLIGTGLTMVDTVLSLGERGHRGQVHALSRHGLLPHVHRASGAKAPAAAEPLRIRELLRSVRREMDRCRDAETATSAASPTDEGAVPFSTLRIRDVLRAMRQEVDAQVAAGADWRAAVDALRPVTTLLWQRFTDAERQRFLRHLRAHWEVHRHRMAPEIGETLDVWRREGRLVLHAGRVLGFELEPEAVAVRLRPRGQREAQVLRVGHIINCTGPESSLSPRSQPLLRGLLEAGQARADSLGMGLSTAGDGAVLDARGKPSAHLFTLGPPRRGDLWETTAVPEIRAQARDLADHLLRHLGTVRAAAEASPAVSSQSSPAR</sequence>
<feature type="transmembrane region" description="Helical" evidence="1">
    <location>
        <begin position="7"/>
        <end position="27"/>
    </location>
</feature>
<keyword evidence="1" id="KW-0812">Transmembrane</keyword>
<dbReference type="Proteomes" id="UP000273405">
    <property type="component" value="Unassembled WGS sequence"/>
</dbReference>
<dbReference type="SUPFAM" id="SSF51905">
    <property type="entry name" value="FAD/NAD(P)-binding domain"/>
    <property type="match status" value="1"/>
</dbReference>
<dbReference type="InterPro" id="IPR052189">
    <property type="entry name" value="L-asp_N-monooxygenase_NS-form"/>
</dbReference>
<feature type="domain" description="FAD-dependent urate hydroxylase HpyO/Asp monooxygenase CreE-like FAD/NAD(P)-binding" evidence="2">
    <location>
        <begin position="8"/>
        <end position="155"/>
    </location>
</feature>
<keyword evidence="4" id="KW-1185">Reference proteome</keyword>
<dbReference type="EMBL" id="RAWG01000021">
    <property type="protein sequence ID" value="RKH46559.1"/>
    <property type="molecule type" value="Genomic_DNA"/>
</dbReference>
<comment type="caution">
    <text evidence="3">The sequence shown here is derived from an EMBL/GenBank/DDBJ whole genome shotgun (WGS) entry which is preliminary data.</text>
</comment>
<proteinExistence type="predicted"/>
<keyword evidence="1" id="KW-1133">Transmembrane helix</keyword>
<reference evidence="4" key="1">
    <citation type="submission" date="2018-09" db="EMBL/GenBank/DDBJ databases">
        <authorList>
            <person name="Livingstone P.G."/>
            <person name="Whitworth D.E."/>
        </authorList>
    </citation>
    <scope>NUCLEOTIDE SEQUENCE [LARGE SCALE GENOMIC DNA]</scope>
    <source>
        <strain evidence="4">CA040B</strain>
    </source>
</reference>
<dbReference type="Pfam" id="PF13454">
    <property type="entry name" value="NAD_binding_9"/>
    <property type="match status" value="1"/>
</dbReference>
<dbReference type="OrthoDB" id="101972at2"/>
<dbReference type="Gene3D" id="3.50.50.60">
    <property type="entry name" value="FAD/NAD(P)-binding domain"/>
    <property type="match status" value="2"/>
</dbReference>
<name>A0A3A8NSU7_9BACT</name>
<dbReference type="AlphaFoldDB" id="A0A3A8NSU7"/>
<dbReference type="GO" id="GO:0016787">
    <property type="term" value="F:hydrolase activity"/>
    <property type="evidence" value="ECO:0007669"/>
    <property type="project" value="UniProtKB-KW"/>
</dbReference>
<protein>
    <submittedName>
        <fullName evidence="3">Hydroxyacylglutathione hydrolase</fullName>
    </submittedName>
</protein>
<dbReference type="PANTHER" id="PTHR40254">
    <property type="entry name" value="BLR0577 PROTEIN"/>
    <property type="match status" value="1"/>
</dbReference>
<dbReference type="InterPro" id="IPR038732">
    <property type="entry name" value="HpyO/CreE_NAD-binding"/>
</dbReference>
<gene>
    <name evidence="3" type="ORF">D7X12_05060</name>
</gene>